<protein>
    <recommendedName>
        <fullName evidence="1">Heterokaryon incompatibility domain-containing protein</fullName>
    </recommendedName>
</protein>
<keyword evidence="3" id="KW-1185">Reference proteome</keyword>
<dbReference type="AlphaFoldDB" id="G2RHD8"/>
<accession>G2RHD8</accession>
<name>G2RHD8_THETT</name>
<feature type="domain" description="Heterokaryon incompatibility" evidence="1">
    <location>
        <begin position="85"/>
        <end position="232"/>
    </location>
</feature>
<gene>
    <name evidence="2" type="ORF">THITE_2059570</name>
</gene>
<dbReference type="InterPro" id="IPR010730">
    <property type="entry name" value="HET"/>
</dbReference>
<dbReference type="GeneID" id="11523187"/>
<dbReference type="Pfam" id="PF06985">
    <property type="entry name" value="HET"/>
    <property type="match status" value="1"/>
</dbReference>
<dbReference type="STRING" id="578455.G2RHD8"/>
<evidence type="ECO:0000313" key="3">
    <source>
        <dbReference type="Proteomes" id="UP000008181"/>
    </source>
</evidence>
<dbReference type="OrthoDB" id="5347061at2759"/>
<reference evidence="2 3" key="1">
    <citation type="journal article" date="2011" name="Nat. Biotechnol.">
        <title>Comparative genomic analysis of the thermophilic biomass-degrading fungi Myceliophthora thermophila and Thielavia terrestris.</title>
        <authorList>
            <person name="Berka R.M."/>
            <person name="Grigoriev I.V."/>
            <person name="Otillar R."/>
            <person name="Salamov A."/>
            <person name="Grimwood J."/>
            <person name="Reid I."/>
            <person name="Ishmael N."/>
            <person name="John T."/>
            <person name="Darmond C."/>
            <person name="Moisan M.-C."/>
            <person name="Henrissat B."/>
            <person name="Coutinho P.M."/>
            <person name="Lombard V."/>
            <person name="Natvig D.O."/>
            <person name="Lindquist E."/>
            <person name="Schmutz J."/>
            <person name="Lucas S."/>
            <person name="Harris P."/>
            <person name="Powlowski J."/>
            <person name="Bellemare A."/>
            <person name="Taylor D."/>
            <person name="Butler G."/>
            <person name="de Vries R.P."/>
            <person name="Allijn I.E."/>
            <person name="van den Brink J."/>
            <person name="Ushinsky S."/>
            <person name="Storms R."/>
            <person name="Powell A.J."/>
            <person name="Paulsen I.T."/>
            <person name="Elbourne L.D.H."/>
            <person name="Baker S.E."/>
            <person name="Magnuson J."/>
            <person name="LaBoissiere S."/>
            <person name="Clutterbuck A.J."/>
            <person name="Martinez D."/>
            <person name="Wogulis M."/>
            <person name="de Leon A.L."/>
            <person name="Rey M.W."/>
            <person name="Tsang A."/>
        </authorList>
    </citation>
    <scope>NUCLEOTIDE SEQUENCE [LARGE SCALE GENOMIC DNA]</scope>
    <source>
        <strain evidence="3">ATCC 38088 / NRRL 8126</strain>
    </source>
</reference>
<dbReference type="Proteomes" id="UP000008181">
    <property type="component" value="Chromosome 6"/>
</dbReference>
<dbReference type="RefSeq" id="XP_003657586.1">
    <property type="nucleotide sequence ID" value="XM_003657538.1"/>
</dbReference>
<sequence length="347" mass="39256">MLNQAKASSPDGKDLITPEGVVTWEARVWKALNWIRECRSSHSLCEHPAFSRDVRPSRLVEVYAEGAEKRILVIQVPLTGRHIDYTALSHCWGPSGVPFKLTRSTMARLACGVPLTELPRTFRDAVRVTSSLGLRHIWIDALCILQEEACDDSLSAHDWEIEASKMGSIYSNAYVTLAAADARDSTGGLFLDVVPRYLSRFGHHVLAYGRAGEPSRLPKESVLSSRGWILQELVLSPRVIHFSTNLIFWQCKQSKHMCEDNSHEASSAPLARFGAKYRSLPFPGRPDWSNPSNTWSEWTVQYSRMHLTRPTDRLAAFAGISRYFQRMTNWTPVVGLWQEDLMMGLLW</sequence>
<dbReference type="eggNOG" id="ENOG502SQ1J">
    <property type="taxonomic scope" value="Eukaryota"/>
</dbReference>
<dbReference type="KEGG" id="ttt:THITE_2059570"/>
<dbReference type="PANTHER" id="PTHR33112:SF16">
    <property type="entry name" value="HETEROKARYON INCOMPATIBILITY DOMAIN-CONTAINING PROTEIN"/>
    <property type="match status" value="1"/>
</dbReference>
<dbReference type="EMBL" id="CP003014">
    <property type="protein sequence ID" value="AEO71250.1"/>
    <property type="molecule type" value="Genomic_DNA"/>
</dbReference>
<evidence type="ECO:0000259" key="1">
    <source>
        <dbReference type="Pfam" id="PF06985"/>
    </source>
</evidence>
<dbReference type="PANTHER" id="PTHR33112">
    <property type="entry name" value="DOMAIN PROTEIN, PUTATIVE-RELATED"/>
    <property type="match status" value="1"/>
</dbReference>
<feature type="non-terminal residue" evidence="2">
    <location>
        <position position="347"/>
    </location>
</feature>
<proteinExistence type="predicted"/>
<organism evidence="2 3">
    <name type="scientific">Thermothielavioides terrestris (strain ATCC 38088 / NRRL 8126)</name>
    <name type="common">Thielavia terrestris</name>
    <dbReference type="NCBI Taxonomy" id="578455"/>
    <lineage>
        <taxon>Eukaryota</taxon>
        <taxon>Fungi</taxon>
        <taxon>Dikarya</taxon>
        <taxon>Ascomycota</taxon>
        <taxon>Pezizomycotina</taxon>
        <taxon>Sordariomycetes</taxon>
        <taxon>Sordariomycetidae</taxon>
        <taxon>Sordariales</taxon>
        <taxon>Chaetomiaceae</taxon>
        <taxon>Thermothielavioides</taxon>
        <taxon>Thermothielavioides terrestris</taxon>
    </lineage>
</organism>
<evidence type="ECO:0000313" key="2">
    <source>
        <dbReference type="EMBL" id="AEO71250.1"/>
    </source>
</evidence>
<dbReference type="HOGENOM" id="CLU_002639_8_3_1"/>